<feature type="transmembrane region" description="Helical" evidence="1">
    <location>
        <begin position="15"/>
        <end position="39"/>
    </location>
</feature>
<dbReference type="Proteomes" id="UP000235994">
    <property type="component" value="Unassembled WGS sequence"/>
</dbReference>
<keyword evidence="1" id="KW-0472">Membrane</keyword>
<reference evidence="2 3" key="1">
    <citation type="submission" date="2018-01" db="EMBL/GenBank/DDBJ databases">
        <title>The draft genome of an aniline degradation strain ANB-1.</title>
        <authorList>
            <person name="Zhang L."/>
            <person name="Jiang J."/>
        </authorList>
    </citation>
    <scope>NUCLEOTIDE SEQUENCE [LARGE SCALE GENOMIC DNA]</scope>
    <source>
        <strain evidence="2 3">ANB-1</strain>
    </source>
</reference>
<evidence type="ECO:0000256" key="1">
    <source>
        <dbReference type="SAM" id="Phobius"/>
    </source>
</evidence>
<evidence type="ECO:0000313" key="3">
    <source>
        <dbReference type="Proteomes" id="UP000235994"/>
    </source>
</evidence>
<name>A0A2N8KHL4_9BURK</name>
<dbReference type="Pfam" id="PF10617">
    <property type="entry name" value="DUF2474"/>
    <property type="match status" value="1"/>
</dbReference>
<organism evidence="2 3">
    <name type="scientific">Achromobacter pulmonis</name>
    <dbReference type="NCBI Taxonomy" id="1389932"/>
    <lineage>
        <taxon>Bacteria</taxon>
        <taxon>Pseudomonadati</taxon>
        <taxon>Pseudomonadota</taxon>
        <taxon>Betaproteobacteria</taxon>
        <taxon>Burkholderiales</taxon>
        <taxon>Alcaligenaceae</taxon>
        <taxon>Achromobacter</taxon>
    </lineage>
</organism>
<evidence type="ECO:0000313" key="2">
    <source>
        <dbReference type="EMBL" id="PND32947.1"/>
    </source>
</evidence>
<proteinExistence type="predicted"/>
<comment type="caution">
    <text evidence="2">The sequence shown here is derived from an EMBL/GenBank/DDBJ whole genome shotgun (WGS) entry which is preliminary data.</text>
</comment>
<sequence length="47" mass="5162">MNRTPATLPSWRSRLLWLAIIWTCSVAALGAAAFALRLVMRSIGMST</sequence>
<dbReference type="AlphaFoldDB" id="A0A2N8KHL4"/>
<dbReference type="RefSeq" id="WP_102774056.1">
    <property type="nucleotide sequence ID" value="NZ_POQS01000004.1"/>
</dbReference>
<gene>
    <name evidence="2" type="ORF">C1I89_18360</name>
</gene>
<keyword evidence="1" id="KW-0812">Transmembrane</keyword>
<protein>
    <submittedName>
        <fullName evidence="2">DUF2474 domain-containing protein</fullName>
    </submittedName>
</protein>
<dbReference type="EMBL" id="POQS01000004">
    <property type="protein sequence ID" value="PND32947.1"/>
    <property type="molecule type" value="Genomic_DNA"/>
</dbReference>
<dbReference type="InterPro" id="IPR018895">
    <property type="entry name" value="DUF2474"/>
</dbReference>
<accession>A0A2N8KHL4</accession>
<keyword evidence="3" id="KW-1185">Reference proteome</keyword>
<keyword evidence="1" id="KW-1133">Transmembrane helix</keyword>